<reference evidence="3" key="1">
    <citation type="journal article" date="2014" name="Int. J. Syst. Evol. Microbiol.">
        <title>Complete genome sequence of Corynebacterium casei LMG S-19264T (=DSM 44701T), isolated from a smear-ripened cheese.</title>
        <authorList>
            <consortium name="US DOE Joint Genome Institute (JGI-PGF)"/>
            <person name="Walter F."/>
            <person name="Albersmeier A."/>
            <person name="Kalinowski J."/>
            <person name="Ruckert C."/>
        </authorList>
    </citation>
    <scope>NUCLEOTIDE SEQUENCE</scope>
    <source>
        <strain evidence="3">VKM Ac-1321</strain>
    </source>
</reference>
<keyword evidence="4" id="KW-1185">Reference proteome</keyword>
<keyword evidence="1" id="KW-0812">Transmembrane</keyword>
<accession>A0A9W6NKW0</accession>
<dbReference type="RefSeq" id="WP_261962565.1">
    <property type="nucleotide sequence ID" value="NZ_BAAAXA010000001.1"/>
</dbReference>
<feature type="signal peptide" evidence="2">
    <location>
        <begin position="1"/>
        <end position="33"/>
    </location>
</feature>
<sequence>MTAVASARPKSARYLAVLAAAGVLGAVSPVALAAPAAAGAAESSGCPNGFGATAAANTLAVGGLDLRGIGMDTPPLPELRAATAHAGFAGGPSRAAADARYIQSSGVLPPGLIGPSAYQQAPPPHENPATVPVPGVDLGVLTAGAGGLKAHATWDDATKCTASAGPQATADARLGGLAILPARGGRALLRFGAISSSTDTGVAAVDGKSAAKATATGSIADFALLAGGPSPISVRVVSPPSLTVAAGAKKTVEYKAPVVEVRIPGRDVLKADSAGSHIDVVVPVDGNSRTEAAELAQAENLPLVGSVPLLDLLGGATSALSGSLAGGTAIPESLLEGLLPGLPVVGGGQSTVRNTEGRSAHPARAVVLRVELGSLEKQSNATGLYAKAYSIRVKLILRTKWKTGGYGDQADRTTILDLGVCALEAAAAAPSANGYGTGGNSHGGYGGVSGGTGGGDTLPVTGPRAAIVLGAGLLLLVAGRMFVILSRRRSTT</sequence>
<organism evidence="3 4">
    <name type="scientific">Dactylosporangium matsuzakiense</name>
    <dbReference type="NCBI Taxonomy" id="53360"/>
    <lineage>
        <taxon>Bacteria</taxon>
        <taxon>Bacillati</taxon>
        <taxon>Actinomycetota</taxon>
        <taxon>Actinomycetes</taxon>
        <taxon>Micromonosporales</taxon>
        <taxon>Micromonosporaceae</taxon>
        <taxon>Dactylosporangium</taxon>
    </lineage>
</organism>
<reference evidence="3" key="2">
    <citation type="submission" date="2023-01" db="EMBL/GenBank/DDBJ databases">
        <authorList>
            <person name="Sun Q."/>
            <person name="Evtushenko L."/>
        </authorList>
    </citation>
    <scope>NUCLEOTIDE SEQUENCE</scope>
    <source>
        <strain evidence="3">VKM Ac-1321</strain>
    </source>
</reference>
<dbReference type="EMBL" id="BSFP01000008">
    <property type="protein sequence ID" value="GLL00493.1"/>
    <property type="molecule type" value="Genomic_DNA"/>
</dbReference>
<protein>
    <recommendedName>
        <fullName evidence="5">LPXTG-motif cell wall-anchored protein</fullName>
    </recommendedName>
</protein>
<dbReference type="AlphaFoldDB" id="A0A9W6NKW0"/>
<keyword evidence="1" id="KW-1133">Transmembrane helix</keyword>
<keyword evidence="1" id="KW-0472">Membrane</keyword>
<evidence type="ECO:0000256" key="1">
    <source>
        <dbReference type="SAM" id="Phobius"/>
    </source>
</evidence>
<feature type="transmembrane region" description="Helical" evidence="1">
    <location>
        <begin position="465"/>
        <end position="485"/>
    </location>
</feature>
<keyword evidence="2" id="KW-0732">Signal</keyword>
<dbReference type="Proteomes" id="UP001143480">
    <property type="component" value="Unassembled WGS sequence"/>
</dbReference>
<evidence type="ECO:0000313" key="3">
    <source>
        <dbReference type="EMBL" id="GLL00493.1"/>
    </source>
</evidence>
<feature type="chain" id="PRO_5040761866" description="LPXTG-motif cell wall-anchored protein" evidence="2">
    <location>
        <begin position="34"/>
        <end position="492"/>
    </location>
</feature>
<proteinExistence type="predicted"/>
<evidence type="ECO:0008006" key="5">
    <source>
        <dbReference type="Google" id="ProtNLM"/>
    </source>
</evidence>
<evidence type="ECO:0000256" key="2">
    <source>
        <dbReference type="SAM" id="SignalP"/>
    </source>
</evidence>
<name>A0A9W6NKW0_9ACTN</name>
<evidence type="ECO:0000313" key="4">
    <source>
        <dbReference type="Proteomes" id="UP001143480"/>
    </source>
</evidence>
<comment type="caution">
    <text evidence="3">The sequence shown here is derived from an EMBL/GenBank/DDBJ whole genome shotgun (WGS) entry which is preliminary data.</text>
</comment>
<gene>
    <name evidence="3" type="ORF">GCM10017581_022330</name>
</gene>